<gene>
    <name evidence="2" type="ORF">PCOR1329_LOCUS71128</name>
</gene>
<keyword evidence="3" id="KW-1185">Reference proteome</keyword>
<dbReference type="InterPro" id="IPR000048">
    <property type="entry name" value="IQ_motif_EF-hand-BS"/>
</dbReference>
<evidence type="ECO:0000313" key="2">
    <source>
        <dbReference type="EMBL" id="CAK0891079.1"/>
    </source>
</evidence>
<feature type="region of interest" description="Disordered" evidence="1">
    <location>
        <begin position="16"/>
        <end position="81"/>
    </location>
</feature>
<feature type="compositionally biased region" description="Low complexity" evidence="1">
    <location>
        <begin position="497"/>
        <end position="516"/>
    </location>
</feature>
<feature type="non-terminal residue" evidence="2">
    <location>
        <position position="653"/>
    </location>
</feature>
<feature type="compositionally biased region" description="Low complexity" evidence="1">
    <location>
        <begin position="436"/>
        <end position="453"/>
    </location>
</feature>
<feature type="non-terminal residue" evidence="2">
    <location>
        <position position="1"/>
    </location>
</feature>
<sequence length="653" mass="69140">RSRAPCEFELKLGLRQRDRRALPYRNPRPRRERASGQLGGRGTSAGSRGGPEPRSRHLLPRAGQPPAGGRRASRTPISEDSHLEVSNLEGSCYGVMEEAAGPPRSIWAQLDTLQAPRQRTGEPGRYVVEASWDGISGTEKTTEAKISSDPEEEGMEECLLRQQLLLQAHPSAHTVLLRVLRVDGEPGPGAALVGELRLDAANLGAAGWHALAGVSGGSDGRIRLCLVAPVTGPGTDEEHAAATRIQARLRGKKARKTVMLMKGLADDLEQTLRTSSIWAQLDKLQAPRQRTNEPGRYVVEISWDGISGTERTTEAKVSFDQEDGGMEECLVRQQLLLRAHPSAHTVLLRVLRVDGEPGPGAALVGELRLDAANLGAADWHALAGGSGGSDGRIRLCLVAPRTGPGTDEEHAAATRIQARLRGKQARKTVLLMKGIPADPAQAPRSSARAPTRGADGHDERAAPDPARALRGSAAQAPAQDLDEDDTPQASTRTPAHAASDPARASRGSARAPSGAGVRFGPDSGGEAAAGASTRPRAEAASGPARAGRSSARHTRLEGVDDGDAEARAQTIGSCWTSSVHGVDDQEEGLRSSLLAEGAEGGAFEQMLADLFQELDEARAGRLGVDAMFELRVLRGGPEDWETFQRAWGSACEA</sequence>
<proteinExistence type="predicted"/>
<evidence type="ECO:0000256" key="1">
    <source>
        <dbReference type="SAM" id="MobiDB-lite"/>
    </source>
</evidence>
<feature type="compositionally biased region" description="Low complexity" evidence="1">
    <location>
        <begin position="538"/>
        <end position="549"/>
    </location>
</feature>
<dbReference type="SMART" id="SM00015">
    <property type="entry name" value="IQ"/>
    <property type="match status" value="2"/>
</dbReference>
<feature type="region of interest" description="Disordered" evidence="1">
    <location>
        <begin position="434"/>
        <end position="562"/>
    </location>
</feature>
<dbReference type="Proteomes" id="UP001189429">
    <property type="component" value="Unassembled WGS sequence"/>
</dbReference>
<evidence type="ECO:0000313" key="3">
    <source>
        <dbReference type="Proteomes" id="UP001189429"/>
    </source>
</evidence>
<organism evidence="2 3">
    <name type="scientific">Prorocentrum cordatum</name>
    <dbReference type="NCBI Taxonomy" id="2364126"/>
    <lineage>
        <taxon>Eukaryota</taxon>
        <taxon>Sar</taxon>
        <taxon>Alveolata</taxon>
        <taxon>Dinophyceae</taxon>
        <taxon>Prorocentrales</taxon>
        <taxon>Prorocentraceae</taxon>
        <taxon>Prorocentrum</taxon>
    </lineage>
</organism>
<name>A0ABN9WW34_9DINO</name>
<accession>A0ABN9WW34</accession>
<dbReference type="EMBL" id="CAUYUJ010019425">
    <property type="protein sequence ID" value="CAK0891079.1"/>
    <property type="molecule type" value="Genomic_DNA"/>
</dbReference>
<reference evidence="2" key="1">
    <citation type="submission" date="2023-10" db="EMBL/GenBank/DDBJ databases">
        <authorList>
            <person name="Chen Y."/>
            <person name="Shah S."/>
            <person name="Dougan E. K."/>
            <person name="Thang M."/>
            <person name="Chan C."/>
        </authorList>
    </citation>
    <scope>NUCLEOTIDE SEQUENCE [LARGE SCALE GENOMIC DNA]</scope>
</reference>
<dbReference type="PROSITE" id="PS50096">
    <property type="entry name" value="IQ"/>
    <property type="match status" value="2"/>
</dbReference>
<protein>
    <submittedName>
        <fullName evidence="2">Uncharacterized protein</fullName>
    </submittedName>
</protein>
<dbReference type="Pfam" id="PF00612">
    <property type="entry name" value="IQ"/>
    <property type="match status" value="2"/>
</dbReference>
<comment type="caution">
    <text evidence="2">The sequence shown here is derived from an EMBL/GenBank/DDBJ whole genome shotgun (WGS) entry which is preliminary data.</text>
</comment>
<feature type="compositionally biased region" description="Gly residues" evidence="1">
    <location>
        <begin position="37"/>
        <end position="49"/>
    </location>
</feature>
<dbReference type="CDD" id="cd23767">
    <property type="entry name" value="IQCD"/>
    <property type="match status" value="2"/>
</dbReference>